<dbReference type="EMBL" id="UINC01039245">
    <property type="protein sequence ID" value="SVB37454.1"/>
    <property type="molecule type" value="Genomic_DNA"/>
</dbReference>
<name>A0A382DHJ7_9ZZZZ</name>
<feature type="domain" description="FlgD/Vpr Ig-like" evidence="1">
    <location>
        <begin position="1"/>
        <end position="56"/>
    </location>
</feature>
<dbReference type="InterPro" id="IPR026444">
    <property type="entry name" value="Secre_tail"/>
</dbReference>
<protein>
    <recommendedName>
        <fullName evidence="1">FlgD/Vpr Ig-like domain-containing protein</fullName>
    </recommendedName>
</protein>
<organism evidence="2">
    <name type="scientific">marine metagenome</name>
    <dbReference type="NCBI Taxonomy" id="408172"/>
    <lineage>
        <taxon>unclassified sequences</taxon>
        <taxon>metagenomes</taxon>
        <taxon>ecological metagenomes</taxon>
    </lineage>
</organism>
<evidence type="ECO:0000259" key="1">
    <source>
        <dbReference type="Pfam" id="PF13860"/>
    </source>
</evidence>
<dbReference type="AlphaFoldDB" id="A0A382DHJ7"/>
<proteinExistence type="predicted"/>
<dbReference type="Gene3D" id="2.60.40.4070">
    <property type="match status" value="1"/>
</dbReference>
<sequence>VTVTIYDIAGTPVRSISVGYLQAGGYVSQSRAIYWDGKTDTGERVASGTYFYTLKTEGYTSTQKMIILK</sequence>
<dbReference type="InterPro" id="IPR025965">
    <property type="entry name" value="FlgD/Vpr_Ig-like"/>
</dbReference>
<reference evidence="2" key="1">
    <citation type="submission" date="2018-05" db="EMBL/GenBank/DDBJ databases">
        <authorList>
            <person name="Lanie J.A."/>
            <person name="Ng W.-L."/>
            <person name="Kazmierczak K.M."/>
            <person name="Andrzejewski T.M."/>
            <person name="Davidsen T.M."/>
            <person name="Wayne K.J."/>
            <person name="Tettelin H."/>
            <person name="Glass J.I."/>
            <person name="Rusch D."/>
            <person name="Podicherti R."/>
            <person name="Tsui H.-C.T."/>
            <person name="Winkler M.E."/>
        </authorList>
    </citation>
    <scope>NUCLEOTIDE SEQUENCE</scope>
</reference>
<evidence type="ECO:0000313" key="2">
    <source>
        <dbReference type="EMBL" id="SVB37454.1"/>
    </source>
</evidence>
<dbReference type="Pfam" id="PF13860">
    <property type="entry name" value="FlgD_ig"/>
    <property type="match status" value="1"/>
</dbReference>
<feature type="non-terminal residue" evidence="2">
    <location>
        <position position="1"/>
    </location>
</feature>
<accession>A0A382DHJ7</accession>
<dbReference type="NCBIfam" id="TIGR04183">
    <property type="entry name" value="Por_Secre_tail"/>
    <property type="match status" value="1"/>
</dbReference>
<gene>
    <name evidence="2" type="ORF">METZ01_LOCUS190308</name>
</gene>